<dbReference type="KEGG" id="vg:14011037"/>
<evidence type="ECO:0000313" key="2">
    <source>
        <dbReference type="Proteomes" id="UP000050571"/>
    </source>
</evidence>
<reference evidence="1 2" key="1">
    <citation type="journal article" date="2012" name="J. Virol.">
        <title>The Complete Genome Sequence of Bacteriophage CP21 Reveals Modular Shuffling in Campylobacter Group II Phages.</title>
        <authorList>
            <person name="Hammerl J.A."/>
            <person name="Jackel C."/>
            <person name="Reetz J."/>
            <person name="Hertwig S."/>
        </authorList>
    </citation>
    <scope>NUCLEOTIDE SEQUENCE [LARGE SCALE GENOMIC DNA]</scope>
</reference>
<organism evidence="1 2">
    <name type="scientific">Campylobacter phage CP21</name>
    <dbReference type="NCBI Taxonomy" id="2881391"/>
    <lineage>
        <taxon>Viruses</taxon>
        <taxon>Duplodnaviria</taxon>
        <taxon>Heunggongvirae</taxon>
        <taxon>Uroviricota</taxon>
        <taxon>Caudoviricetes</taxon>
        <taxon>Connertonviridae</taxon>
        <taxon>Firehammervirus</taxon>
        <taxon>Firehammervirus CP21</taxon>
    </lineage>
</organism>
<dbReference type="EMBL" id="HE815464">
    <property type="protein sequence ID" value="CCH63689.1"/>
    <property type="molecule type" value="Genomic_DNA"/>
</dbReference>
<dbReference type="Proteomes" id="UP000050571">
    <property type="component" value="Segment"/>
</dbReference>
<dbReference type="RefSeq" id="YP_007005297.1">
    <property type="nucleotide sequence ID" value="NC_019507.1"/>
</dbReference>
<gene>
    <name evidence="1" type="primary">CP21_227</name>
</gene>
<proteinExistence type="predicted"/>
<dbReference type="GeneID" id="14011037"/>
<keyword evidence="2" id="KW-1185">Reference proteome</keyword>
<accession>I7JVX3</accession>
<sequence>MFTIREKSNCVTAILSIQQNNICNIGIYISQCSDCDLFTGTILKGNTNSIDIYGLSRLNLAFDVSNFEGSVSINQGSLVTQLSGQNLSSNIAKNTLTSNGIFMTGVRE</sequence>
<evidence type="ECO:0000313" key="1">
    <source>
        <dbReference type="EMBL" id="CCH63689.1"/>
    </source>
</evidence>
<protein>
    <submittedName>
        <fullName evidence="1">Uncharacterized protein</fullName>
    </submittedName>
</protein>
<name>I7JVX3_9CAUD</name>